<dbReference type="EMBL" id="SMDR01000004">
    <property type="protein sequence ID" value="TNJ32916.1"/>
    <property type="molecule type" value="Genomic_DNA"/>
</dbReference>
<proteinExistence type="predicted"/>
<dbReference type="AlphaFoldDB" id="A0A5C4RNT4"/>
<reference evidence="2 3" key="1">
    <citation type="submission" date="2019-03" db="EMBL/GenBank/DDBJ databases">
        <title>Arenimonas daejeonensis sp. nov., isolated from compost.</title>
        <authorList>
            <person name="Jeon C.O."/>
        </authorList>
    </citation>
    <scope>NUCLEOTIDE SEQUENCE [LARGE SCALE GENOMIC DNA]</scope>
    <source>
        <strain evidence="2 3">R29</strain>
    </source>
</reference>
<keyword evidence="1" id="KW-1133">Transmembrane helix</keyword>
<organism evidence="2 3">
    <name type="scientific">Arenimonas terrae</name>
    <dbReference type="NCBI Taxonomy" id="2546226"/>
    <lineage>
        <taxon>Bacteria</taxon>
        <taxon>Pseudomonadati</taxon>
        <taxon>Pseudomonadota</taxon>
        <taxon>Gammaproteobacteria</taxon>
        <taxon>Lysobacterales</taxon>
        <taxon>Lysobacteraceae</taxon>
        <taxon>Arenimonas</taxon>
    </lineage>
</organism>
<accession>A0A5C4RNT4</accession>
<feature type="transmembrane region" description="Helical" evidence="1">
    <location>
        <begin position="146"/>
        <end position="168"/>
    </location>
</feature>
<feature type="transmembrane region" description="Helical" evidence="1">
    <location>
        <begin position="21"/>
        <end position="45"/>
    </location>
</feature>
<protein>
    <submittedName>
        <fullName evidence="2">Uncharacterized protein</fullName>
    </submittedName>
</protein>
<evidence type="ECO:0000313" key="2">
    <source>
        <dbReference type="EMBL" id="TNJ32916.1"/>
    </source>
</evidence>
<evidence type="ECO:0000256" key="1">
    <source>
        <dbReference type="SAM" id="Phobius"/>
    </source>
</evidence>
<name>A0A5C4RNT4_9GAMM</name>
<evidence type="ECO:0000313" key="3">
    <source>
        <dbReference type="Proteomes" id="UP000305760"/>
    </source>
</evidence>
<gene>
    <name evidence="2" type="ORF">E1B00_14490</name>
</gene>
<feature type="transmembrane region" description="Helical" evidence="1">
    <location>
        <begin position="101"/>
        <end position="118"/>
    </location>
</feature>
<keyword evidence="3" id="KW-1185">Reference proteome</keyword>
<dbReference type="RefSeq" id="WP_139450054.1">
    <property type="nucleotide sequence ID" value="NZ_SMDR01000004.1"/>
</dbReference>
<dbReference type="Proteomes" id="UP000305760">
    <property type="component" value="Unassembled WGS sequence"/>
</dbReference>
<keyword evidence="1" id="KW-0812">Transmembrane</keyword>
<sequence>MKLPFEKEQTKITGLDSTIRYFLVASFAASILPTSFLSTVGTSYAGRHLLPLFETIAAASHSPALYRGFFGSLTVLALFALPASFYAVGREQAERAQRSPTAGWVLAAVCALLAWWVLGIEVQYTAREGRAGAFQFLLANRVGMTLIGAPLATGLYALVAVATAPFALMMRDLIRAK</sequence>
<feature type="transmembrane region" description="Helical" evidence="1">
    <location>
        <begin position="65"/>
        <end position="89"/>
    </location>
</feature>
<keyword evidence="1" id="KW-0472">Membrane</keyword>
<comment type="caution">
    <text evidence="2">The sequence shown here is derived from an EMBL/GenBank/DDBJ whole genome shotgun (WGS) entry which is preliminary data.</text>
</comment>